<feature type="transmembrane region" description="Helical" evidence="1">
    <location>
        <begin position="169"/>
        <end position="190"/>
    </location>
</feature>
<evidence type="ECO:0000313" key="3">
    <source>
        <dbReference type="Proteomes" id="UP000190827"/>
    </source>
</evidence>
<keyword evidence="1" id="KW-0472">Membrane</keyword>
<keyword evidence="3" id="KW-1185">Reference proteome</keyword>
<reference evidence="2 3" key="1">
    <citation type="submission" date="2017-02" db="EMBL/GenBank/DDBJ databases">
        <authorList>
            <person name="Varghese N."/>
            <person name="Submissions S."/>
        </authorList>
    </citation>
    <scope>NUCLEOTIDE SEQUENCE [LARGE SCALE GENOMIC DNA]</scope>
    <source>
        <strain evidence="2 3">VKM Ac-1787</strain>
    </source>
</reference>
<feature type="transmembrane region" description="Helical" evidence="1">
    <location>
        <begin position="81"/>
        <end position="100"/>
    </location>
</feature>
<dbReference type="Proteomes" id="UP000190827">
    <property type="component" value="Unassembled WGS sequence"/>
</dbReference>
<name>A0ABY1LJY7_9MICO</name>
<gene>
    <name evidence="2" type="ORF">SAMN06295973_0599</name>
</gene>
<organism evidence="2 3">
    <name type="scientific">Plantibacter cousiniae</name>
    <name type="common">nom. nud.</name>
    <dbReference type="NCBI Taxonomy" id="199709"/>
    <lineage>
        <taxon>Bacteria</taxon>
        <taxon>Bacillati</taxon>
        <taxon>Actinomycetota</taxon>
        <taxon>Actinomycetes</taxon>
        <taxon>Micrococcales</taxon>
        <taxon>Microbacteriaceae</taxon>
        <taxon>Plantibacter</taxon>
    </lineage>
</organism>
<comment type="caution">
    <text evidence="2">The sequence shown here is derived from an EMBL/GenBank/DDBJ whole genome shotgun (WGS) entry which is preliminary data.</text>
</comment>
<dbReference type="EMBL" id="FUZO01000001">
    <property type="protein sequence ID" value="SKC40332.1"/>
    <property type="molecule type" value="Genomic_DNA"/>
</dbReference>
<keyword evidence="1" id="KW-1133">Transmembrane helix</keyword>
<accession>A0ABY1LJY7</accession>
<protein>
    <recommendedName>
        <fullName evidence="4">ABC-2 type transport system permease protein</fullName>
    </recommendedName>
</protein>
<feature type="transmembrane region" description="Helical" evidence="1">
    <location>
        <begin position="197"/>
        <end position="225"/>
    </location>
</feature>
<feature type="transmembrane region" description="Helical" evidence="1">
    <location>
        <begin position="245"/>
        <end position="269"/>
    </location>
</feature>
<feature type="transmembrane region" description="Helical" evidence="1">
    <location>
        <begin position="20"/>
        <end position="41"/>
    </location>
</feature>
<dbReference type="RefSeq" id="WP_079704655.1">
    <property type="nucleotide sequence ID" value="NZ_FUZO01000001.1"/>
</dbReference>
<evidence type="ECO:0008006" key="4">
    <source>
        <dbReference type="Google" id="ProtNLM"/>
    </source>
</evidence>
<feature type="transmembrane region" description="Helical" evidence="1">
    <location>
        <begin position="121"/>
        <end position="149"/>
    </location>
</feature>
<keyword evidence="1" id="KW-0812">Transmembrane</keyword>
<evidence type="ECO:0000256" key="1">
    <source>
        <dbReference type="SAM" id="Phobius"/>
    </source>
</evidence>
<proteinExistence type="predicted"/>
<sequence>MFRAELIGLVTTTATKVTAAVAVVGLIVTQLAFVTLMPALADGDIGPGLDALGSDFPVLDLASRAVQLDALNPLGASMGSGSIGVALLATTLLGVLAGTSDDRYGGIVGAALASPKRFRIVAAKAGAVAIVGAALGVVLALVSLVTLVITLGATGTPFVLGLPDLAARFGLGVLAVTALSVIGLAVGLIVRTQLAGVLTMIAILILEPVVVSSIQLVTGGTVPAWTQFLPVALAQGVIHGGTDGLGPIVVILALVALTAALTAAASAALSRRDI</sequence>
<evidence type="ECO:0000313" key="2">
    <source>
        <dbReference type="EMBL" id="SKC40332.1"/>
    </source>
</evidence>